<protein>
    <recommendedName>
        <fullName evidence="4">DUF4230 domain-containing protein</fullName>
    </recommendedName>
</protein>
<evidence type="ECO:0008006" key="4">
    <source>
        <dbReference type="Google" id="ProtNLM"/>
    </source>
</evidence>
<keyword evidence="1" id="KW-1133">Transmembrane helix</keyword>
<evidence type="ECO:0000256" key="1">
    <source>
        <dbReference type="SAM" id="Phobius"/>
    </source>
</evidence>
<keyword evidence="1" id="KW-0472">Membrane</keyword>
<keyword evidence="3" id="KW-1185">Reference proteome</keyword>
<feature type="transmembrane region" description="Helical" evidence="1">
    <location>
        <begin position="26"/>
        <end position="46"/>
    </location>
</feature>
<sequence>MVKSMAEDTPPPIPTDSPRPSGCGRLLVLALLGSLLITGIVTWKFMDLVKDGLAWMSQGLVTQDINETFRQSVTRIVSTNGDILEVATLETDETVTKYDVKTLFNQTVYLGTTVSEIRTPVVYRYHIQLSDGWNLRVENGQCIVNAPALRPSQPPAIRTDRMEKKSESGWLRFNAAESLATLEKNLTPTLEKRAGNRSHLNLIREPARKSVAEFVKKWLLTQRAGPLEEIQSITVIFPDEVAPSGQPRTLPPTLQVP</sequence>
<keyword evidence="1" id="KW-0812">Transmembrane</keyword>
<reference evidence="3" key="1">
    <citation type="journal article" date="2019" name="Int. J. Syst. Evol. Microbiol.">
        <title>The Global Catalogue of Microorganisms (GCM) 10K type strain sequencing project: providing services to taxonomists for standard genome sequencing and annotation.</title>
        <authorList>
            <consortium name="The Broad Institute Genomics Platform"/>
            <consortium name="The Broad Institute Genome Sequencing Center for Infectious Disease"/>
            <person name="Wu L."/>
            <person name="Ma J."/>
        </authorList>
    </citation>
    <scope>NUCLEOTIDE SEQUENCE [LARGE SCALE GENOMIC DNA]</scope>
    <source>
        <strain evidence="3">JCM 18053</strain>
    </source>
</reference>
<comment type="caution">
    <text evidence="2">The sequence shown here is derived from an EMBL/GenBank/DDBJ whole genome shotgun (WGS) entry which is preliminary data.</text>
</comment>
<evidence type="ECO:0000313" key="3">
    <source>
        <dbReference type="Proteomes" id="UP001499852"/>
    </source>
</evidence>
<name>A0ABP9PK92_9BACT</name>
<evidence type="ECO:0000313" key="2">
    <source>
        <dbReference type="EMBL" id="GAA5147978.1"/>
    </source>
</evidence>
<organism evidence="2 3">
    <name type="scientific">Prosthecobacter algae</name>
    <dbReference type="NCBI Taxonomy" id="1144682"/>
    <lineage>
        <taxon>Bacteria</taxon>
        <taxon>Pseudomonadati</taxon>
        <taxon>Verrucomicrobiota</taxon>
        <taxon>Verrucomicrobiia</taxon>
        <taxon>Verrucomicrobiales</taxon>
        <taxon>Verrucomicrobiaceae</taxon>
        <taxon>Prosthecobacter</taxon>
    </lineage>
</organism>
<accession>A0ABP9PK92</accession>
<gene>
    <name evidence="2" type="ORF">GCM10023213_43490</name>
</gene>
<dbReference type="Proteomes" id="UP001499852">
    <property type="component" value="Unassembled WGS sequence"/>
</dbReference>
<dbReference type="EMBL" id="BAABIA010000010">
    <property type="protein sequence ID" value="GAA5147978.1"/>
    <property type="molecule type" value="Genomic_DNA"/>
</dbReference>
<proteinExistence type="predicted"/>